<protein>
    <submittedName>
        <fullName evidence="2">2,5-diamino-6-ribosylamino-pyrimidinone 5-phosphate reductase homolog</fullName>
        <ecNumber evidence="2">1.1.1.302</ecNumber>
    </submittedName>
</protein>
<evidence type="ECO:0000313" key="2">
    <source>
        <dbReference type="EMBL" id="VAW76088.1"/>
    </source>
</evidence>
<dbReference type="Pfam" id="PF01872">
    <property type="entry name" value="RibD_C"/>
    <property type="match status" value="1"/>
</dbReference>
<sequence length="277" mass="30345">MDNSIIELYPNSGRIHPLKNLYLNQLANLPKKLAGQPFIYSNFIASLDGRIALPGSGRKTLQVPSAIANARDWRLFQELAAQADLLITTARFFRQADSQEAQAGLPVGRSSDFADLRDWRVKQGLKPQPDIAIFSASLDIPPASLNHYSDRQLYLITGKDADKERLEQLSTHCDIKVIYSGDGEQVNAGNLRAQLGTLGYQRVYAIAGPAVLHALATANALDRLYHTTAHCLLGGTEFDTFVRGKQLLPALQLPLRALYLDRSSPSGCGQTLAVYGD</sequence>
<feature type="domain" description="Bacterial bifunctional deaminase-reductase C-terminal" evidence="1">
    <location>
        <begin position="37"/>
        <end position="252"/>
    </location>
</feature>
<evidence type="ECO:0000259" key="1">
    <source>
        <dbReference type="Pfam" id="PF01872"/>
    </source>
</evidence>
<name>A0A3B0Y5N8_9ZZZZ</name>
<dbReference type="AlphaFoldDB" id="A0A3B0Y5N8"/>
<dbReference type="GO" id="GO:0009231">
    <property type="term" value="P:riboflavin biosynthetic process"/>
    <property type="evidence" value="ECO:0007669"/>
    <property type="project" value="InterPro"/>
</dbReference>
<gene>
    <name evidence="2" type="ORF">MNBD_GAMMA13-1930</name>
</gene>
<proteinExistence type="predicted"/>
<accession>A0A3B0Y5N8</accession>
<keyword evidence="2" id="KW-0560">Oxidoreductase</keyword>
<dbReference type="GO" id="GO:0008703">
    <property type="term" value="F:5-amino-6-(5-phosphoribosylamino)uracil reductase activity"/>
    <property type="evidence" value="ECO:0007669"/>
    <property type="project" value="InterPro"/>
</dbReference>
<dbReference type="EMBL" id="UOFK01000086">
    <property type="protein sequence ID" value="VAW76088.1"/>
    <property type="molecule type" value="Genomic_DNA"/>
</dbReference>
<dbReference type="InterPro" id="IPR002734">
    <property type="entry name" value="RibDG_C"/>
</dbReference>
<reference evidence="2" key="1">
    <citation type="submission" date="2018-06" db="EMBL/GenBank/DDBJ databases">
        <authorList>
            <person name="Zhirakovskaya E."/>
        </authorList>
    </citation>
    <scope>NUCLEOTIDE SEQUENCE</scope>
</reference>
<dbReference type="EC" id="1.1.1.302" evidence="2"/>
<organism evidence="2">
    <name type="scientific">hydrothermal vent metagenome</name>
    <dbReference type="NCBI Taxonomy" id="652676"/>
    <lineage>
        <taxon>unclassified sequences</taxon>
        <taxon>metagenomes</taxon>
        <taxon>ecological metagenomes</taxon>
    </lineage>
</organism>
<dbReference type="InterPro" id="IPR024072">
    <property type="entry name" value="DHFR-like_dom_sf"/>
</dbReference>
<dbReference type="SUPFAM" id="SSF53597">
    <property type="entry name" value="Dihydrofolate reductase-like"/>
    <property type="match status" value="1"/>
</dbReference>
<dbReference type="Gene3D" id="3.40.430.10">
    <property type="entry name" value="Dihydrofolate Reductase, subunit A"/>
    <property type="match status" value="1"/>
</dbReference>